<dbReference type="EMBL" id="VIIS01001831">
    <property type="protein sequence ID" value="KAF0292156.1"/>
    <property type="molecule type" value="Genomic_DNA"/>
</dbReference>
<evidence type="ECO:0000313" key="3">
    <source>
        <dbReference type="Proteomes" id="UP000440578"/>
    </source>
</evidence>
<proteinExistence type="predicted"/>
<organism evidence="2 3">
    <name type="scientific">Amphibalanus amphitrite</name>
    <name type="common">Striped barnacle</name>
    <name type="synonym">Balanus amphitrite</name>
    <dbReference type="NCBI Taxonomy" id="1232801"/>
    <lineage>
        <taxon>Eukaryota</taxon>
        <taxon>Metazoa</taxon>
        <taxon>Ecdysozoa</taxon>
        <taxon>Arthropoda</taxon>
        <taxon>Crustacea</taxon>
        <taxon>Multicrustacea</taxon>
        <taxon>Cirripedia</taxon>
        <taxon>Thoracica</taxon>
        <taxon>Thoracicalcarea</taxon>
        <taxon>Balanomorpha</taxon>
        <taxon>Balanoidea</taxon>
        <taxon>Balanidae</taxon>
        <taxon>Amphibalaninae</taxon>
        <taxon>Amphibalanus</taxon>
    </lineage>
</organism>
<comment type="caution">
    <text evidence="2">The sequence shown here is derived from an EMBL/GenBank/DDBJ whole genome shotgun (WGS) entry which is preliminary data.</text>
</comment>
<keyword evidence="3" id="KW-1185">Reference proteome</keyword>
<feature type="domain" description="RNase H type-1" evidence="1">
    <location>
        <begin position="187"/>
        <end position="346"/>
    </location>
</feature>
<reference evidence="2 3" key="1">
    <citation type="submission" date="2019-07" db="EMBL/GenBank/DDBJ databases">
        <title>Draft genome assembly of a fouling barnacle, Amphibalanus amphitrite (Darwin, 1854): The first reference genome for Thecostraca.</title>
        <authorList>
            <person name="Kim W."/>
        </authorList>
    </citation>
    <scope>NUCLEOTIDE SEQUENCE [LARGE SCALE GENOMIC DNA]</scope>
    <source>
        <strain evidence="2">SNU_AA5</strain>
        <tissue evidence="2">Soma without cirri and trophi</tissue>
    </source>
</reference>
<evidence type="ECO:0000313" key="2">
    <source>
        <dbReference type="EMBL" id="KAF0292156.1"/>
    </source>
</evidence>
<gene>
    <name evidence="2" type="ORF">FJT64_001032</name>
</gene>
<dbReference type="InterPro" id="IPR002156">
    <property type="entry name" value="RNaseH_domain"/>
</dbReference>
<dbReference type="InterPro" id="IPR036397">
    <property type="entry name" value="RNaseH_sf"/>
</dbReference>
<dbReference type="PROSITE" id="PS50879">
    <property type="entry name" value="RNASE_H_1"/>
    <property type="match status" value="1"/>
</dbReference>
<dbReference type="InterPro" id="IPR012337">
    <property type="entry name" value="RNaseH-like_sf"/>
</dbReference>
<dbReference type="Pfam" id="PF23088">
    <property type="entry name" value="DUF7047"/>
    <property type="match status" value="1"/>
</dbReference>
<sequence length="420" mass="45705">MEARESSEGGAFTVWSQMPAASRGSLVEVQETLYAAFAMDSFAAYDAFCCRRLRTGESPDVFLSDLRRLAFGLECKPPERAAAGARLLGLHVRAVGGVLRWARDNVVGPPPVTLTRRSVFAWCGRLVAHLPVCGWLRPAAAWLKRRANAVTNSWDQPTDDATLRQQIDYVASRLARDDPAHGRWHVEGDHAVVWTDASSIAAGVVLETPTGDPIEDGCWLRRDETAHINMAELDAAVRGINLAIAWEMRRLDLRTDSATVHRWISDALSGRSRLKTKAHGEMIIRRRIDMVKQLVDEFGIDLSVTLVPTAHNRADCLTRVPVEWVRGDDPSVGDPAVAAAVVGPVTDAGEDDAHGADAGVVEDTVGTRESSAISEVHAKAGHPGIRRTLYFARGAFGVCVRRFTRTELTIGPVQSVGSVP</sequence>
<dbReference type="Gene3D" id="3.30.420.10">
    <property type="entry name" value="Ribonuclease H-like superfamily/Ribonuclease H"/>
    <property type="match status" value="1"/>
</dbReference>
<name>A0A6A4VCD2_AMPAM</name>
<dbReference type="Pfam" id="PF13456">
    <property type="entry name" value="RVT_3"/>
    <property type="match status" value="1"/>
</dbReference>
<evidence type="ECO:0000259" key="1">
    <source>
        <dbReference type="PROSITE" id="PS50879"/>
    </source>
</evidence>
<dbReference type="AlphaFoldDB" id="A0A6A4VCD2"/>
<dbReference type="Proteomes" id="UP000440578">
    <property type="component" value="Unassembled WGS sequence"/>
</dbReference>
<accession>A0A6A4VCD2</accession>
<dbReference type="GO" id="GO:0003676">
    <property type="term" value="F:nucleic acid binding"/>
    <property type="evidence" value="ECO:0007669"/>
    <property type="project" value="InterPro"/>
</dbReference>
<dbReference type="InterPro" id="IPR055475">
    <property type="entry name" value="DUF7047"/>
</dbReference>
<dbReference type="GO" id="GO:0004523">
    <property type="term" value="F:RNA-DNA hybrid ribonuclease activity"/>
    <property type="evidence" value="ECO:0007669"/>
    <property type="project" value="InterPro"/>
</dbReference>
<dbReference type="SUPFAM" id="SSF53098">
    <property type="entry name" value="Ribonuclease H-like"/>
    <property type="match status" value="1"/>
</dbReference>
<dbReference type="OrthoDB" id="5918296at2759"/>
<protein>
    <recommendedName>
        <fullName evidence="1">RNase H type-1 domain-containing protein</fullName>
    </recommendedName>
</protein>